<dbReference type="EMBL" id="CM000880">
    <property type="protein sequence ID" value="KQK23918.1"/>
    <property type="molecule type" value="Genomic_DNA"/>
</dbReference>
<dbReference type="Gramene" id="PNT78289">
    <property type="protein sequence ID" value="PNT78289"/>
    <property type="gene ID" value="BRADI_1g77000v3"/>
</dbReference>
<dbReference type="Gramene" id="KQK23918">
    <property type="protein sequence ID" value="KQK23918"/>
    <property type="gene ID" value="BRADI_1g77000v3"/>
</dbReference>
<evidence type="ECO:0000259" key="4">
    <source>
        <dbReference type="PROSITE" id="PS50102"/>
    </source>
</evidence>
<dbReference type="GO" id="GO:0043024">
    <property type="term" value="F:ribosomal small subunit binding"/>
    <property type="evidence" value="ECO:0000318"/>
    <property type="project" value="GO_Central"/>
</dbReference>
<reference evidence="6" key="3">
    <citation type="submission" date="2018-08" db="UniProtKB">
        <authorList>
            <consortium name="EnsemblPlants"/>
        </authorList>
    </citation>
    <scope>IDENTIFICATION</scope>
    <source>
        <strain evidence="6">cv. Bd21</strain>
    </source>
</reference>
<dbReference type="Pfam" id="PF00076">
    <property type="entry name" value="RRM_1"/>
    <property type="match status" value="2"/>
</dbReference>
<evidence type="ECO:0000256" key="2">
    <source>
        <dbReference type="PROSITE-ProRule" id="PRU00176"/>
    </source>
</evidence>
<dbReference type="Gramene" id="PNT78290">
    <property type="protein sequence ID" value="PNT78290"/>
    <property type="gene ID" value="BRADI_1g77000v3"/>
</dbReference>
<keyword evidence="7" id="KW-1185">Reference proteome</keyword>
<dbReference type="GO" id="GO:0033592">
    <property type="term" value="F:RNA strand annealing activity"/>
    <property type="evidence" value="ECO:0000318"/>
    <property type="project" value="GO_Central"/>
</dbReference>
<gene>
    <name evidence="6" type="primary">LOC100840258</name>
    <name evidence="5" type="ORF">BRADI_1g77000v3</name>
</gene>
<dbReference type="EMBL" id="CM000880">
    <property type="protein sequence ID" value="PNT78288.1"/>
    <property type="molecule type" value="Genomic_DNA"/>
</dbReference>
<dbReference type="eggNOG" id="KOG0118">
    <property type="taxonomic scope" value="Eukaryota"/>
</dbReference>
<name>I1HAC8_BRADI</name>
<dbReference type="Gene3D" id="3.30.70.330">
    <property type="match status" value="2"/>
</dbReference>
<dbReference type="OMA" id="DGQYWNK"/>
<reference evidence="5 6" key="1">
    <citation type="journal article" date="2010" name="Nature">
        <title>Genome sequencing and analysis of the model grass Brachypodium distachyon.</title>
        <authorList>
            <consortium name="International Brachypodium Initiative"/>
        </authorList>
    </citation>
    <scope>NUCLEOTIDE SEQUENCE [LARGE SCALE GENOMIC DNA]</scope>
    <source>
        <strain evidence="5">Bd21</strain>
        <strain evidence="6">cv. Bd21</strain>
    </source>
</reference>
<dbReference type="PROSITE" id="PS50102">
    <property type="entry name" value="RRM"/>
    <property type="match status" value="2"/>
</dbReference>
<dbReference type="SUPFAM" id="SSF54928">
    <property type="entry name" value="RNA-binding domain, RBD"/>
    <property type="match status" value="2"/>
</dbReference>
<feature type="domain" description="RRM" evidence="4">
    <location>
        <begin position="176"/>
        <end position="252"/>
    </location>
</feature>
<dbReference type="EMBL" id="CM000880">
    <property type="protein sequence ID" value="PNT78289.1"/>
    <property type="molecule type" value="Genomic_DNA"/>
</dbReference>
<dbReference type="EnsemblPlants" id="PNT78290">
    <property type="protein sequence ID" value="PNT78290"/>
    <property type="gene ID" value="BRADI_1g77000v3"/>
</dbReference>
<dbReference type="OrthoDB" id="439808at2759"/>
<organism evidence="6">
    <name type="scientific">Brachypodium distachyon</name>
    <name type="common">Purple false brome</name>
    <name type="synonym">Trachynia distachya</name>
    <dbReference type="NCBI Taxonomy" id="15368"/>
    <lineage>
        <taxon>Eukaryota</taxon>
        <taxon>Viridiplantae</taxon>
        <taxon>Streptophyta</taxon>
        <taxon>Embryophyta</taxon>
        <taxon>Tracheophyta</taxon>
        <taxon>Spermatophyta</taxon>
        <taxon>Magnoliopsida</taxon>
        <taxon>Liliopsida</taxon>
        <taxon>Poales</taxon>
        <taxon>Poaceae</taxon>
        <taxon>BOP clade</taxon>
        <taxon>Pooideae</taxon>
        <taxon>Stipodae</taxon>
        <taxon>Brachypodieae</taxon>
        <taxon>Brachypodium</taxon>
    </lineage>
</organism>
<accession>I1HAC8</accession>
<dbReference type="STRING" id="15368.I1HAC8"/>
<dbReference type="RefSeq" id="XP_003558938.1">
    <property type="nucleotide sequence ID" value="XM_003558890.4"/>
</dbReference>
<feature type="region of interest" description="Disordered" evidence="3">
    <location>
        <begin position="1"/>
        <end position="73"/>
    </location>
</feature>
<dbReference type="GeneID" id="100840258"/>
<dbReference type="InterPro" id="IPR012677">
    <property type="entry name" value="Nucleotide-bd_a/b_plait_sf"/>
</dbReference>
<dbReference type="EnsemblPlants" id="PNT78291">
    <property type="protein sequence ID" value="PNT78291"/>
    <property type="gene ID" value="BRADI_1g77000v3"/>
</dbReference>
<protein>
    <recommendedName>
        <fullName evidence="4">RRM domain-containing protein</fullName>
    </recommendedName>
</protein>
<dbReference type="GO" id="GO:0001731">
    <property type="term" value="P:formation of translation preinitiation complex"/>
    <property type="evidence" value="ECO:0000318"/>
    <property type="project" value="GO_Central"/>
</dbReference>
<dbReference type="Proteomes" id="UP000008810">
    <property type="component" value="Chromosome 1"/>
</dbReference>
<keyword evidence="1 2" id="KW-0694">RNA-binding</keyword>
<evidence type="ECO:0000256" key="1">
    <source>
        <dbReference type="ARBA" id="ARBA00022884"/>
    </source>
</evidence>
<dbReference type="SMART" id="SM00360">
    <property type="entry name" value="RRM"/>
    <property type="match status" value="2"/>
</dbReference>
<evidence type="ECO:0000313" key="7">
    <source>
        <dbReference type="Proteomes" id="UP000008810"/>
    </source>
</evidence>
<evidence type="ECO:0000313" key="5">
    <source>
        <dbReference type="EMBL" id="KQK23918.1"/>
    </source>
</evidence>
<proteinExistence type="predicted"/>
<dbReference type="EMBL" id="CM000880">
    <property type="protein sequence ID" value="PNT78291.1"/>
    <property type="molecule type" value="Genomic_DNA"/>
</dbReference>
<dbReference type="CDD" id="cd12271">
    <property type="entry name" value="RRM1_PHIP1"/>
    <property type="match status" value="1"/>
</dbReference>
<dbReference type="AlphaFoldDB" id="I1HAC8"/>
<dbReference type="InterPro" id="IPR035979">
    <property type="entry name" value="RBD_domain_sf"/>
</dbReference>
<dbReference type="HOGENOM" id="CLU_012062_15_4_1"/>
<dbReference type="InterPro" id="IPR000504">
    <property type="entry name" value="RRM_dom"/>
</dbReference>
<evidence type="ECO:0000256" key="3">
    <source>
        <dbReference type="SAM" id="MobiDB-lite"/>
    </source>
</evidence>
<reference evidence="5" key="2">
    <citation type="submission" date="2017-06" db="EMBL/GenBank/DDBJ databases">
        <title>WGS assembly of Brachypodium distachyon.</title>
        <authorList>
            <consortium name="The International Brachypodium Initiative"/>
            <person name="Lucas S."/>
            <person name="Harmon-Smith M."/>
            <person name="Lail K."/>
            <person name="Tice H."/>
            <person name="Grimwood J."/>
            <person name="Bruce D."/>
            <person name="Barry K."/>
            <person name="Shu S."/>
            <person name="Lindquist E."/>
            <person name="Wang M."/>
            <person name="Pitluck S."/>
            <person name="Vogel J.P."/>
            <person name="Garvin D.F."/>
            <person name="Mockler T.C."/>
            <person name="Schmutz J."/>
            <person name="Rokhsar D."/>
            <person name="Bevan M.W."/>
        </authorList>
    </citation>
    <scope>NUCLEOTIDE SEQUENCE</scope>
    <source>
        <strain evidence="5">Bd21</strain>
    </source>
</reference>
<dbReference type="EnsemblPlants" id="KQK23918">
    <property type="protein sequence ID" value="KQK23918"/>
    <property type="gene ID" value="BRADI_1g77000v3"/>
</dbReference>
<dbReference type="EMBL" id="CM000880">
    <property type="protein sequence ID" value="PNT78290.1"/>
    <property type="molecule type" value="Genomic_DNA"/>
</dbReference>
<dbReference type="Gramene" id="PNT78288">
    <property type="protein sequence ID" value="PNT78288"/>
    <property type="gene ID" value="BRADI_1g77000v3"/>
</dbReference>
<dbReference type="PANTHER" id="PTHR23236">
    <property type="entry name" value="EUKARYOTIC TRANSLATION INITIATION FACTOR 4B/4H"/>
    <property type="match status" value="1"/>
</dbReference>
<dbReference type="Gramene" id="PNT78291">
    <property type="protein sequence ID" value="PNT78291"/>
    <property type="gene ID" value="BRADI_1g77000v3"/>
</dbReference>
<evidence type="ECO:0000313" key="6">
    <source>
        <dbReference type="EnsemblPlants" id="KQK23918"/>
    </source>
</evidence>
<dbReference type="GO" id="GO:0034057">
    <property type="term" value="F:RNA strand-exchange activity"/>
    <property type="evidence" value="ECO:0000318"/>
    <property type="project" value="GO_Central"/>
</dbReference>
<dbReference type="KEGG" id="bdi:100840258"/>
<sequence>MAAEEEQTPRAQANPDKSKKRKKPKKDKWGQPISAAAAHEPAVEQQQEQETREEPAAAAVAAGEEEEGGVESYECGKVVASGMPYTTTEAEIRELFERFGPIRSLQLSHFPDSGNFSGLAFVTFESDEVAMKSLELDGHKLGYRFMRVERCRITASSKRPKKSEFQTDPEKPDGCLSAYVGNLSWNVTEKDLRDFFKSSRIASVRFAIDKRTGDSRGFGHIDFEDDESLEKAVGMNQSELRGRPVKIAYAISNRG</sequence>
<dbReference type="EnsemblPlants" id="PNT78288">
    <property type="protein sequence ID" value="PNT78288"/>
    <property type="gene ID" value="BRADI_1g77000v3"/>
</dbReference>
<dbReference type="GO" id="GO:0097010">
    <property type="term" value="P:eukaryotic translation initiation factor 4F complex assembly"/>
    <property type="evidence" value="ECO:0000318"/>
    <property type="project" value="GO_Central"/>
</dbReference>
<dbReference type="InterPro" id="IPR034361">
    <property type="entry name" value="PHIP1_RRM1"/>
</dbReference>
<dbReference type="EnsemblPlants" id="PNT78289">
    <property type="protein sequence ID" value="PNT78289"/>
    <property type="gene ID" value="BRADI_1g77000v3"/>
</dbReference>
<feature type="domain" description="RRM" evidence="4">
    <location>
        <begin position="76"/>
        <end position="153"/>
    </location>
</feature>
<dbReference type="PANTHER" id="PTHR23236:SF108">
    <property type="entry name" value="OS03G0123200 PROTEIN"/>
    <property type="match status" value="1"/>
</dbReference>